<dbReference type="GO" id="GO:0000387">
    <property type="term" value="P:spliceosomal snRNP assembly"/>
    <property type="evidence" value="ECO:0007669"/>
    <property type="project" value="TreeGrafter"/>
</dbReference>
<dbReference type="OrthoDB" id="19714at2759"/>
<dbReference type="GO" id="GO:0045292">
    <property type="term" value="P:mRNA cis splicing, via spliceosome"/>
    <property type="evidence" value="ECO:0007669"/>
    <property type="project" value="TreeGrafter"/>
</dbReference>
<feature type="region of interest" description="Disordered" evidence="5">
    <location>
        <begin position="129"/>
        <end position="159"/>
    </location>
</feature>
<evidence type="ECO:0000256" key="3">
    <source>
        <dbReference type="ARBA" id="ARBA00022490"/>
    </source>
</evidence>
<name>A0A4T0FG64_9BASI</name>
<protein>
    <submittedName>
        <fullName evidence="6">Uncharacterized protein</fullName>
    </submittedName>
</protein>
<evidence type="ECO:0000256" key="4">
    <source>
        <dbReference type="ARBA" id="ARBA00023242"/>
    </source>
</evidence>
<dbReference type="InterPro" id="IPR011993">
    <property type="entry name" value="PH-like_dom_sf"/>
</dbReference>
<dbReference type="AlphaFoldDB" id="A0A4T0FG64"/>
<dbReference type="GO" id="GO:0034715">
    <property type="term" value="C:pICln-Sm protein complex"/>
    <property type="evidence" value="ECO:0007669"/>
    <property type="project" value="TreeGrafter"/>
</dbReference>
<dbReference type="Pfam" id="PF03517">
    <property type="entry name" value="Voldacs"/>
    <property type="match status" value="1"/>
</dbReference>
<accession>A0A4T0FG64</accession>
<keyword evidence="4" id="KW-0539">Nucleus</keyword>
<keyword evidence="7" id="KW-1185">Reference proteome</keyword>
<dbReference type="GO" id="GO:0005681">
    <property type="term" value="C:spliceosomal complex"/>
    <property type="evidence" value="ECO:0007669"/>
    <property type="project" value="TreeGrafter"/>
</dbReference>
<evidence type="ECO:0000256" key="5">
    <source>
        <dbReference type="SAM" id="MobiDB-lite"/>
    </source>
</evidence>
<proteinExistence type="predicted"/>
<dbReference type="GO" id="GO:0005829">
    <property type="term" value="C:cytosol"/>
    <property type="evidence" value="ECO:0007669"/>
    <property type="project" value="TreeGrafter"/>
</dbReference>
<evidence type="ECO:0000256" key="2">
    <source>
        <dbReference type="ARBA" id="ARBA00004496"/>
    </source>
</evidence>
<evidence type="ECO:0000313" key="6">
    <source>
        <dbReference type="EMBL" id="TIA87151.1"/>
    </source>
</evidence>
<reference evidence="6 7" key="1">
    <citation type="submission" date="2019-03" db="EMBL/GenBank/DDBJ databases">
        <title>Sequencing 23 genomes of Wallemia ichthyophaga.</title>
        <authorList>
            <person name="Gostincar C."/>
        </authorList>
    </citation>
    <scope>NUCLEOTIDE SEQUENCE [LARGE SCALE GENOMIC DNA]</scope>
    <source>
        <strain evidence="6 7">EXF-5753</strain>
    </source>
</reference>
<evidence type="ECO:0000313" key="7">
    <source>
        <dbReference type="Proteomes" id="UP000310189"/>
    </source>
</evidence>
<comment type="caution">
    <text evidence="6">The sequence shown here is derived from an EMBL/GenBank/DDBJ whole genome shotgun (WGS) entry which is preliminary data.</text>
</comment>
<feature type="compositionally biased region" description="Basic and acidic residues" evidence="5">
    <location>
        <begin position="166"/>
        <end position="178"/>
    </location>
</feature>
<feature type="region of interest" description="Disordered" evidence="5">
    <location>
        <begin position="165"/>
        <end position="184"/>
    </location>
</feature>
<comment type="subcellular location">
    <subcellularLocation>
        <location evidence="2">Cytoplasm</location>
    </subcellularLocation>
    <subcellularLocation>
        <location evidence="1">Nucleus</location>
    </subcellularLocation>
</comment>
<keyword evidence="3" id="KW-0963">Cytoplasm</keyword>
<dbReference type="EMBL" id="SPNW01000063">
    <property type="protein sequence ID" value="TIA87151.1"/>
    <property type="molecule type" value="Genomic_DNA"/>
</dbReference>
<gene>
    <name evidence="6" type="ORF">E3P99_03354</name>
</gene>
<dbReference type="Proteomes" id="UP000310189">
    <property type="component" value="Unassembled WGS sequence"/>
</dbReference>
<dbReference type="InterPro" id="IPR039924">
    <property type="entry name" value="ICln/Lot5/Saf5"/>
</dbReference>
<organism evidence="6 7">
    <name type="scientific">Wallemia hederae</name>
    <dbReference type="NCBI Taxonomy" id="1540922"/>
    <lineage>
        <taxon>Eukaryota</taxon>
        <taxon>Fungi</taxon>
        <taxon>Dikarya</taxon>
        <taxon>Basidiomycota</taxon>
        <taxon>Wallemiomycotina</taxon>
        <taxon>Wallemiomycetes</taxon>
        <taxon>Wallemiales</taxon>
        <taxon>Wallemiaceae</taxon>
        <taxon>Wallemia</taxon>
    </lineage>
</organism>
<dbReference type="Gene3D" id="2.30.29.30">
    <property type="entry name" value="Pleckstrin-homology domain (PH domain)/Phosphotyrosine-binding domain (PTB)"/>
    <property type="match status" value="1"/>
</dbReference>
<dbReference type="PANTHER" id="PTHR21399">
    <property type="entry name" value="CHLORIDE CONDUCTANCE REGULATORY PROTEIN ICLN"/>
    <property type="match status" value="1"/>
</dbReference>
<sequence length="184" mass="20543">MNSVDKATEAVNLAEFNEIVSKTPGKFTDLPTILRLRVDGCTLSGDSGVDNNLQYAVYLTDKELCFTLDYPSIMLHAVSASTNSIFLQIDERTENVDEFESRDMHIHPPNASDLQKMYDNLSYCASLHQNKFPSDDQDEDNDGDAMLQGEDGAVDLSETGAANLARFDDMLDNQDKHADKRQKQ</sequence>
<dbReference type="PANTHER" id="PTHR21399:SF0">
    <property type="entry name" value="METHYLOSOME SUBUNIT PICLN"/>
    <property type="match status" value="1"/>
</dbReference>
<evidence type="ECO:0000256" key="1">
    <source>
        <dbReference type="ARBA" id="ARBA00004123"/>
    </source>
</evidence>